<name>A0A067L1K4_JATCU</name>
<dbReference type="PROSITE" id="PS51320">
    <property type="entry name" value="TIFY"/>
    <property type="match status" value="1"/>
</dbReference>
<dbReference type="SMART" id="SM00979">
    <property type="entry name" value="TIFY"/>
    <property type="match status" value="1"/>
</dbReference>
<organism evidence="5 6">
    <name type="scientific">Jatropha curcas</name>
    <name type="common">Barbados nut</name>
    <dbReference type="NCBI Taxonomy" id="180498"/>
    <lineage>
        <taxon>Eukaryota</taxon>
        <taxon>Viridiplantae</taxon>
        <taxon>Streptophyta</taxon>
        <taxon>Embryophyta</taxon>
        <taxon>Tracheophyta</taxon>
        <taxon>Spermatophyta</taxon>
        <taxon>Magnoliopsida</taxon>
        <taxon>eudicotyledons</taxon>
        <taxon>Gunneridae</taxon>
        <taxon>Pentapetalae</taxon>
        <taxon>rosids</taxon>
        <taxon>fabids</taxon>
        <taxon>Malpighiales</taxon>
        <taxon>Euphorbiaceae</taxon>
        <taxon>Crotonoideae</taxon>
        <taxon>Jatropheae</taxon>
        <taxon>Jatropha</taxon>
    </lineage>
</organism>
<dbReference type="EMBL" id="KK914370">
    <property type="protein sequence ID" value="KDP37989.1"/>
    <property type="molecule type" value="Genomic_DNA"/>
</dbReference>
<dbReference type="OrthoDB" id="782771at2759"/>
<keyword evidence="6" id="KW-1185">Reference proteome</keyword>
<accession>A0A067L1K4</accession>
<dbReference type="Proteomes" id="UP000027138">
    <property type="component" value="Unassembled WGS sequence"/>
</dbReference>
<evidence type="ECO:0000256" key="1">
    <source>
        <dbReference type="ARBA" id="ARBA00008614"/>
    </source>
</evidence>
<reference evidence="5 6" key="1">
    <citation type="journal article" date="2014" name="PLoS ONE">
        <title>Global Analysis of Gene Expression Profiles in Physic Nut (Jatropha curcas L.) Seedlings Exposed to Salt Stress.</title>
        <authorList>
            <person name="Zhang L."/>
            <person name="Zhang C."/>
            <person name="Wu P."/>
            <person name="Chen Y."/>
            <person name="Li M."/>
            <person name="Jiang H."/>
            <person name="Wu G."/>
        </authorList>
    </citation>
    <scope>NUCLEOTIDE SEQUENCE [LARGE SCALE GENOMIC DNA]</scope>
    <source>
        <strain evidence="6">cv. GZQX0401</strain>
        <tissue evidence="5">Young leaves</tissue>
    </source>
</reference>
<evidence type="ECO:0000313" key="5">
    <source>
        <dbReference type="EMBL" id="KDP37989.1"/>
    </source>
</evidence>
<evidence type="ECO:0000256" key="2">
    <source>
        <dbReference type="RuleBase" id="RU369065"/>
    </source>
</evidence>
<feature type="region of interest" description="Disordered" evidence="3">
    <location>
        <begin position="79"/>
        <end position="104"/>
    </location>
</feature>
<keyword evidence="2" id="KW-1184">Jasmonic acid signaling pathway</keyword>
<proteinExistence type="inferred from homology"/>
<keyword evidence="2" id="KW-0539">Nucleus</keyword>
<gene>
    <name evidence="5" type="ORF">JCGZ_04632</name>
</gene>
<comment type="domain">
    <text evidence="2">The jas domain is required for interaction with COI1.</text>
</comment>
<comment type="function">
    <text evidence="2">Repressor of jasmonate responses.</text>
</comment>
<dbReference type="AlphaFoldDB" id="A0A067L1K4"/>
<evidence type="ECO:0000256" key="3">
    <source>
        <dbReference type="SAM" id="MobiDB-lite"/>
    </source>
</evidence>
<sequence length="135" mass="15429">MRRNCNLELRLVPFSDIDHHHRDNRHHQPISTEKEGSESPQQKQQLTIFYNGSVCVCDVTELQARAILLLASREMEEKLKSPVGTPTCSSETASQKLPSQLCRPSAGLSMKRSIQRFLQKRNHRIHATSPYNHEG</sequence>
<dbReference type="Pfam" id="PF06200">
    <property type="entry name" value="tify"/>
    <property type="match status" value="1"/>
</dbReference>
<dbReference type="GO" id="GO:2000022">
    <property type="term" value="P:regulation of jasmonic acid mediated signaling pathway"/>
    <property type="evidence" value="ECO:0007669"/>
    <property type="project" value="UniProtKB-UniRule"/>
</dbReference>
<dbReference type="Pfam" id="PF09425">
    <property type="entry name" value="Jas_motif"/>
    <property type="match status" value="1"/>
</dbReference>
<feature type="region of interest" description="Disordered" evidence="3">
    <location>
        <begin position="18"/>
        <end position="43"/>
    </location>
</feature>
<dbReference type="InterPro" id="IPR040390">
    <property type="entry name" value="TIFY/JAZ"/>
</dbReference>
<dbReference type="InterPro" id="IPR018467">
    <property type="entry name" value="CCT_CS"/>
</dbReference>
<comment type="similarity">
    <text evidence="1 2">Belongs to the TIFY/JAZ family.</text>
</comment>
<dbReference type="GO" id="GO:0005634">
    <property type="term" value="C:nucleus"/>
    <property type="evidence" value="ECO:0007669"/>
    <property type="project" value="UniProtKB-SubCell"/>
</dbReference>
<evidence type="ECO:0000259" key="4">
    <source>
        <dbReference type="PROSITE" id="PS51320"/>
    </source>
</evidence>
<dbReference type="KEGG" id="jcu:105634005"/>
<dbReference type="GO" id="GO:0009611">
    <property type="term" value="P:response to wounding"/>
    <property type="evidence" value="ECO:0007669"/>
    <property type="project" value="UniProtKB-UniRule"/>
</dbReference>
<feature type="domain" description="Tify" evidence="4">
    <location>
        <begin position="39"/>
        <end position="73"/>
    </location>
</feature>
<dbReference type="PANTHER" id="PTHR33077">
    <property type="entry name" value="PROTEIN TIFY 4A-RELATED-RELATED"/>
    <property type="match status" value="1"/>
</dbReference>
<dbReference type="PANTHER" id="PTHR33077:SF17">
    <property type="entry name" value="PROTEIN TIFY 5B"/>
    <property type="match status" value="1"/>
</dbReference>
<feature type="compositionally biased region" description="Polar residues" evidence="3">
    <location>
        <begin position="84"/>
        <end position="98"/>
    </location>
</feature>
<dbReference type="STRING" id="180498.A0A067L1K4"/>
<protein>
    <recommendedName>
        <fullName evidence="2">Protein TIFY</fullName>
    </recommendedName>
    <alternativeName>
        <fullName evidence="2">Jasmonate ZIM domain-containing protein</fullName>
    </alternativeName>
</protein>
<dbReference type="GO" id="GO:0031347">
    <property type="term" value="P:regulation of defense response"/>
    <property type="evidence" value="ECO:0007669"/>
    <property type="project" value="UniProtKB-UniRule"/>
</dbReference>
<comment type="subcellular location">
    <subcellularLocation>
        <location evidence="2">Nucleus</location>
    </subcellularLocation>
</comment>
<dbReference type="InterPro" id="IPR010399">
    <property type="entry name" value="Tify_dom"/>
</dbReference>
<evidence type="ECO:0000313" key="6">
    <source>
        <dbReference type="Proteomes" id="UP000027138"/>
    </source>
</evidence>